<keyword evidence="6" id="KW-0902">Two-component regulatory system</keyword>
<dbReference type="KEGG" id="ssin:G7078_00145"/>
<proteinExistence type="predicted"/>
<dbReference type="CDD" id="cd00082">
    <property type="entry name" value="HisKA"/>
    <property type="match status" value="1"/>
</dbReference>
<dbReference type="InterPro" id="IPR050736">
    <property type="entry name" value="Sensor_HK_Regulatory"/>
</dbReference>
<evidence type="ECO:0000256" key="3">
    <source>
        <dbReference type="ARBA" id="ARBA00022553"/>
    </source>
</evidence>
<dbReference type="InterPro" id="IPR003018">
    <property type="entry name" value="GAF"/>
</dbReference>
<feature type="domain" description="Histidine kinase" evidence="8">
    <location>
        <begin position="312"/>
        <end position="531"/>
    </location>
</feature>
<evidence type="ECO:0000259" key="8">
    <source>
        <dbReference type="PROSITE" id="PS50109"/>
    </source>
</evidence>
<dbReference type="SUPFAM" id="SSF55874">
    <property type="entry name" value="ATPase domain of HSP90 chaperone/DNA topoisomerase II/histidine kinase"/>
    <property type="match status" value="1"/>
</dbReference>
<dbReference type="FunFam" id="3.30.565.10:FF:000006">
    <property type="entry name" value="Sensor histidine kinase WalK"/>
    <property type="match status" value="1"/>
</dbReference>
<keyword evidence="3" id="KW-0597">Phosphoprotein</keyword>
<dbReference type="Pfam" id="PF00512">
    <property type="entry name" value="HisKA"/>
    <property type="match status" value="1"/>
</dbReference>
<evidence type="ECO:0000256" key="1">
    <source>
        <dbReference type="ARBA" id="ARBA00000085"/>
    </source>
</evidence>
<dbReference type="GO" id="GO:0000155">
    <property type="term" value="F:phosphorelay sensor kinase activity"/>
    <property type="evidence" value="ECO:0007669"/>
    <property type="project" value="InterPro"/>
</dbReference>
<evidence type="ECO:0000256" key="6">
    <source>
        <dbReference type="ARBA" id="ARBA00023012"/>
    </source>
</evidence>
<dbReference type="Gene3D" id="3.30.450.40">
    <property type="match status" value="1"/>
</dbReference>
<name>A0A6G7ZKA7_9SPHN</name>
<dbReference type="InterPro" id="IPR003661">
    <property type="entry name" value="HisK_dim/P_dom"/>
</dbReference>
<evidence type="ECO:0000313" key="9">
    <source>
        <dbReference type="EMBL" id="QIL01359.1"/>
    </source>
</evidence>
<gene>
    <name evidence="9" type="ORF">G7078_00145</name>
</gene>
<dbReference type="Pfam" id="PF02518">
    <property type="entry name" value="HATPase_c"/>
    <property type="match status" value="1"/>
</dbReference>
<dbReference type="PANTHER" id="PTHR43711">
    <property type="entry name" value="TWO-COMPONENT HISTIDINE KINASE"/>
    <property type="match status" value="1"/>
</dbReference>
<dbReference type="PROSITE" id="PS50109">
    <property type="entry name" value="HIS_KIN"/>
    <property type="match status" value="1"/>
</dbReference>
<dbReference type="InterPro" id="IPR029016">
    <property type="entry name" value="GAF-like_dom_sf"/>
</dbReference>
<dbReference type="SUPFAM" id="SSF55781">
    <property type="entry name" value="GAF domain-like"/>
    <property type="match status" value="1"/>
</dbReference>
<reference evidence="9 10" key="1">
    <citation type="submission" date="2020-03" db="EMBL/GenBank/DDBJ databases">
        <title>Sphingomonas sp. nov., isolated from fish.</title>
        <authorList>
            <person name="Hyun D.-W."/>
            <person name="Bae J.-W."/>
        </authorList>
    </citation>
    <scope>NUCLEOTIDE SEQUENCE [LARGE SCALE GENOMIC DNA]</scope>
    <source>
        <strain evidence="9 10">HDW15C</strain>
    </source>
</reference>
<accession>A0A6G7ZKA7</accession>
<evidence type="ECO:0000256" key="7">
    <source>
        <dbReference type="ARBA" id="ARBA00023136"/>
    </source>
</evidence>
<comment type="catalytic activity">
    <reaction evidence="1">
        <text>ATP + protein L-histidine = ADP + protein N-phospho-L-histidine.</text>
        <dbReference type="EC" id="2.7.13.3"/>
    </reaction>
</comment>
<dbReference type="InterPro" id="IPR036097">
    <property type="entry name" value="HisK_dim/P_sf"/>
</dbReference>
<evidence type="ECO:0000256" key="5">
    <source>
        <dbReference type="ARBA" id="ARBA00022777"/>
    </source>
</evidence>
<dbReference type="EC" id="2.7.13.3" evidence="2"/>
<keyword evidence="7" id="KW-0472">Membrane</keyword>
<dbReference type="PRINTS" id="PR00344">
    <property type="entry name" value="BCTRLSENSOR"/>
</dbReference>
<keyword evidence="10" id="KW-1185">Reference proteome</keyword>
<evidence type="ECO:0000256" key="4">
    <source>
        <dbReference type="ARBA" id="ARBA00022679"/>
    </source>
</evidence>
<protein>
    <recommendedName>
        <fullName evidence="2">histidine kinase</fullName>
        <ecNumber evidence="2">2.7.13.3</ecNumber>
    </recommendedName>
</protein>
<dbReference type="EMBL" id="CP049871">
    <property type="protein sequence ID" value="QIL01359.1"/>
    <property type="molecule type" value="Genomic_DNA"/>
</dbReference>
<dbReference type="InterPro" id="IPR003594">
    <property type="entry name" value="HATPase_dom"/>
</dbReference>
<keyword evidence="4" id="KW-0808">Transferase</keyword>
<dbReference type="AlphaFoldDB" id="A0A6G7ZKA7"/>
<dbReference type="Proteomes" id="UP000502502">
    <property type="component" value="Chromosome"/>
</dbReference>
<dbReference type="InterPro" id="IPR036890">
    <property type="entry name" value="HATPase_C_sf"/>
</dbReference>
<dbReference type="CDD" id="cd00075">
    <property type="entry name" value="HATPase"/>
    <property type="match status" value="1"/>
</dbReference>
<dbReference type="Gene3D" id="3.30.450.20">
    <property type="entry name" value="PAS domain"/>
    <property type="match status" value="1"/>
</dbReference>
<dbReference type="Pfam" id="PF01590">
    <property type="entry name" value="GAF"/>
    <property type="match status" value="1"/>
</dbReference>
<dbReference type="PANTHER" id="PTHR43711:SF1">
    <property type="entry name" value="HISTIDINE KINASE 1"/>
    <property type="match status" value="1"/>
</dbReference>
<dbReference type="InterPro" id="IPR004358">
    <property type="entry name" value="Sig_transdc_His_kin-like_C"/>
</dbReference>
<dbReference type="SUPFAM" id="SSF55785">
    <property type="entry name" value="PYP-like sensor domain (PAS domain)"/>
    <property type="match status" value="1"/>
</dbReference>
<dbReference type="RefSeq" id="WP_166091775.1">
    <property type="nucleotide sequence ID" value="NZ_CP049871.1"/>
</dbReference>
<organism evidence="9 10">
    <name type="scientific">Sphingomonas sinipercae</name>
    <dbReference type="NCBI Taxonomy" id="2714944"/>
    <lineage>
        <taxon>Bacteria</taxon>
        <taxon>Pseudomonadati</taxon>
        <taxon>Pseudomonadota</taxon>
        <taxon>Alphaproteobacteria</taxon>
        <taxon>Sphingomonadales</taxon>
        <taxon>Sphingomonadaceae</taxon>
        <taxon>Sphingomonas</taxon>
    </lineage>
</organism>
<dbReference type="Pfam" id="PF12860">
    <property type="entry name" value="PAS_7"/>
    <property type="match status" value="1"/>
</dbReference>
<keyword evidence="5" id="KW-0418">Kinase</keyword>
<dbReference type="FunFam" id="1.10.287.130:FF:000001">
    <property type="entry name" value="Two-component sensor histidine kinase"/>
    <property type="match status" value="1"/>
</dbReference>
<dbReference type="InterPro" id="IPR005467">
    <property type="entry name" value="His_kinase_dom"/>
</dbReference>
<evidence type="ECO:0000313" key="10">
    <source>
        <dbReference type="Proteomes" id="UP000502502"/>
    </source>
</evidence>
<dbReference type="SMART" id="SM00388">
    <property type="entry name" value="HisKA"/>
    <property type="match status" value="1"/>
</dbReference>
<evidence type="ECO:0000256" key="2">
    <source>
        <dbReference type="ARBA" id="ARBA00012438"/>
    </source>
</evidence>
<dbReference type="InterPro" id="IPR035965">
    <property type="entry name" value="PAS-like_dom_sf"/>
</dbReference>
<dbReference type="SMART" id="SM00387">
    <property type="entry name" value="HATPase_c"/>
    <property type="match status" value="1"/>
</dbReference>
<dbReference type="SMART" id="SM00065">
    <property type="entry name" value="GAF"/>
    <property type="match status" value="1"/>
</dbReference>
<dbReference type="Gene3D" id="1.10.287.130">
    <property type="match status" value="1"/>
</dbReference>
<dbReference type="SUPFAM" id="SSF47384">
    <property type="entry name" value="Homodimeric domain of signal transducing histidine kinase"/>
    <property type="match status" value="1"/>
</dbReference>
<sequence length="533" mass="57840">MTGAGKDVAEDTAAPELLRQETIAAYHLNEEGSDAEFDAVTELAAELFGVPIALVTVLAPDRQLFRGACGLSGGTARDVAFCNHTIEQADVFIVEDASKDPRFASNPLVTGDPFIRFYAGAPIVVSNGVAVGSLCVIDRVPRTFTQSECGRLKMLARTVADLIELRLGSRMAELRKQSLERQTELLRATIDHVQQGIGVFDPQLRLVLWNDLLFDLLKLPREMCEEGCDAERMLMAAARAGTFGDGDAVQLVGELLTSIRTTPSRRLDVHMADGRILDAWRAAISDGRSILAVQDVTEQRRAVKMKDEFVSTVSHELRTPLTSIGGSLAILKKTGADGLDARGLQMLDIATKNVERLGALINDILDMEKIGSGSLSMRCEPLDVRELIIEVSEHTRPFAATHQVGISIQTDAQPLIVLGDRGRLQQAVINLISNACKFSPPGASVRVSARRQGDEALVEVEDDGPGIPVEFRPHIFGRFAQAGPDHQQGRPGSGLGLAITKAIVEKHEGEIGFRTEIDSGSCFWIKLPLRERG</sequence>
<dbReference type="Gene3D" id="3.30.565.10">
    <property type="entry name" value="Histidine kinase-like ATPase, C-terminal domain"/>
    <property type="match status" value="1"/>
</dbReference>